<proteinExistence type="predicted"/>
<protein>
    <submittedName>
        <fullName evidence="1">Uncharacterized protein</fullName>
    </submittedName>
</protein>
<dbReference type="EMBL" id="ATJN01000009">
    <property type="protein sequence ID" value="EPI53258.1"/>
    <property type="molecule type" value="Genomic_DNA"/>
</dbReference>
<dbReference type="AlphaFoldDB" id="T2PM39"/>
<accession>T2PM39</accession>
<evidence type="ECO:0000313" key="2">
    <source>
        <dbReference type="Proteomes" id="UP000015779"/>
    </source>
</evidence>
<reference evidence="1 2" key="1">
    <citation type="submission" date="2013-06" db="EMBL/GenBank/DDBJ databases">
        <authorList>
            <person name="Weinstock G."/>
            <person name="Sodergren E."/>
            <person name="Lobos E.A."/>
            <person name="Fulton L."/>
            <person name="Fulton R."/>
            <person name="Courtney L."/>
            <person name="Fronick C."/>
            <person name="O'Laughlin M."/>
            <person name="Godfrey J."/>
            <person name="Wilson R.M."/>
            <person name="Miner T."/>
            <person name="Farmer C."/>
            <person name="Delehaunty K."/>
            <person name="Cordes M."/>
            <person name="Minx P."/>
            <person name="Tomlinson C."/>
            <person name="Chen J."/>
            <person name="Wollam A."/>
            <person name="Pepin K.H."/>
            <person name="Bhonagiri V."/>
            <person name="Zhang X."/>
            <person name="Warren W."/>
            <person name="Mitreva M."/>
            <person name="Mardis E.R."/>
            <person name="Wilson R.K."/>
        </authorList>
    </citation>
    <scope>NUCLEOTIDE SEQUENCE [LARGE SCALE GENOMIC DNA]</scope>
    <source>
        <strain evidence="1 2">JCP8017A</strain>
    </source>
</reference>
<organism evidence="1 2">
    <name type="scientific">Gardnerella pickettii JCP8017A</name>
    <dbReference type="NCBI Taxonomy" id="1261062"/>
    <lineage>
        <taxon>Bacteria</taxon>
        <taxon>Bacillati</taxon>
        <taxon>Actinomycetota</taxon>
        <taxon>Actinomycetes</taxon>
        <taxon>Bifidobacteriales</taxon>
        <taxon>Bifidobacteriaceae</taxon>
        <taxon>Gardnerella</taxon>
        <taxon>Gardnerella pickettii</taxon>
    </lineage>
</organism>
<gene>
    <name evidence="1" type="ORF">HMPREF1577_00221</name>
</gene>
<dbReference type="HOGENOM" id="CLU_3310300_0_0_11"/>
<dbReference type="Proteomes" id="UP000015779">
    <property type="component" value="Unassembled WGS sequence"/>
</dbReference>
<name>T2PM39_9BIFI</name>
<evidence type="ECO:0000313" key="1">
    <source>
        <dbReference type="EMBL" id="EPI53258.1"/>
    </source>
</evidence>
<sequence length="39" mass="4582">MENAVKKVNKMFIKPLKMWISEKIAPNVDNSTFFAHNYP</sequence>
<comment type="caution">
    <text evidence="1">The sequence shown here is derived from an EMBL/GenBank/DDBJ whole genome shotgun (WGS) entry which is preliminary data.</text>
</comment>